<evidence type="ECO:0000313" key="4">
    <source>
        <dbReference type="Proteomes" id="UP001188597"/>
    </source>
</evidence>
<dbReference type="PANTHER" id="PTHR31147:SF25">
    <property type="entry name" value="HXXXD-TYPE ACYL-TRANSFERASE FAMILY PROTEIN"/>
    <property type="match status" value="1"/>
</dbReference>
<feature type="region of interest" description="Disordered" evidence="2">
    <location>
        <begin position="1"/>
        <end position="24"/>
    </location>
</feature>
<dbReference type="Proteomes" id="UP001188597">
    <property type="component" value="Unassembled WGS sequence"/>
</dbReference>
<dbReference type="Gene3D" id="3.30.559.10">
    <property type="entry name" value="Chloramphenicol acetyltransferase-like domain"/>
    <property type="match status" value="1"/>
</dbReference>
<sequence length="239" mass="26175">MENASHQDPIFRKTSRKPEPNLSGFVSREGALGRLLPLGAGLELSQVPVIIPLHFQIKHLRVPNRRRGDQPGIEQLQYPVTNPRQLVFDLGPVIADGRHVGLIAAALLLLLDGGDDAPRGAPRADHVLVGHREEVALLHGELLRGDQRGGDLLHEFHHLLVPLRLLGQLGHNSDGKIALCLAMGIRHLLNPLLPAGYYGNAFQSANAVLTGRDLNEWPLSRVAKMIKESKKVASDTNYI</sequence>
<gene>
    <name evidence="3" type="ORF">RJ639_040854</name>
</gene>
<dbReference type="InterPro" id="IPR050898">
    <property type="entry name" value="Plant_acyltransferase"/>
</dbReference>
<protein>
    <submittedName>
        <fullName evidence="3">Uncharacterized protein</fullName>
    </submittedName>
</protein>
<dbReference type="Pfam" id="PF02458">
    <property type="entry name" value="Transferase"/>
    <property type="match status" value="1"/>
</dbReference>
<comment type="caution">
    <text evidence="3">The sequence shown here is derived from an EMBL/GenBank/DDBJ whole genome shotgun (WGS) entry which is preliminary data.</text>
</comment>
<name>A0AA88WFC4_9ASTE</name>
<dbReference type="PANTHER" id="PTHR31147">
    <property type="entry name" value="ACYL TRANSFERASE 4"/>
    <property type="match status" value="1"/>
</dbReference>
<reference evidence="3" key="1">
    <citation type="submission" date="2022-12" db="EMBL/GenBank/DDBJ databases">
        <title>Draft genome assemblies for two species of Escallonia (Escalloniales).</title>
        <authorList>
            <person name="Chanderbali A."/>
            <person name="Dervinis C."/>
            <person name="Anghel I."/>
            <person name="Soltis D."/>
            <person name="Soltis P."/>
            <person name="Zapata F."/>
        </authorList>
    </citation>
    <scope>NUCLEOTIDE SEQUENCE</scope>
    <source>
        <strain evidence="3">UCBG64.0493</strain>
        <tissue evidence="3">Leaf</tissue>
    </source>
</reference>
<evidence type="ECO:0000256" key="1">
    <source>
        <dbReference type="ARBA" id="ARBA00009861"/>
    </source>
</evidence>
<dbReference type="AlphaFoldDB" id="A0AA88WFC4"/>
<organism evidence="3 4">
    <name type="scientific">Escallonia herrerae</name>
    <dbReference type="NCBI Taxonomy" id="1293975"/>
    <lineage>
        <taxon>Eukaryota</taxon>
        <taxon>Viridiplantae</taxon>
        <taxon>Streptophyta</taxon>
        <taxon>Embryophyta</taxon>
        <taxon>Tracheophyta</taxon>
        <taxon>Spermatophyta</taxon>
        <taxon>Magnoliopsida</taxon>
        <taxon>eudicotyledons</taxon>
        <taxon>Gunneridae</taxon>
        <taxon>Pentapetalae</taxon>
        <taxon>asterids</taxon>
        <taxon>campanulids</taxon>
        <taxon>Escalloniales</taxon>
        <taxon>Escalloniaceae</taxon>
        <taxon>Escallonia</taxon>
    </lineage>
</organism>
<dbReference type="EMBL" id="JAVXUP010000523">
    <property type="protein sequence ID" value="KAK3025938.1"/>
    <property type="molecule type" value="Genomic_DNA"/>
</dbReference>
<keyword evidence="4" id="KW-1185">Reference proteome</keyword>
<comment type="similarity">
    <text evidence="1">Belongs to the plant acyltransferase family.</text>
</comment>
<accession>A0AA88WFC4</accession>
<evidence type="ECO:0000313" key="3">
    <source>
        <dbReference type="EMBL" id="KAK3025938.1"/>
    </source>
</evidence>
<dbReference type="InterPro" id="IPR023213">
    <property type="entry name" value="CAT-like_dom_sf"/>
</dbReference>
<evidence type="ECO:0000256" key="2">
    <source>
        <dbReference type="SAM" id="MobiDB-lite"/>
    </source>
</evidence>
<proteinExistence type="inferred from homology"/>